<feature type="transmembrane region" description="Helical" evidence="1">
    <location>
        <begin position="30"/>
        <end position="52"/>
    </location>
</feature>
<name>D5UCI9_CELFN</name>
<dbReference type="OrthoDB" id="164831at2"/>
<dbReference type="eggNOG" id="COG3415">
    <property type="taxonomic scope" value="Bacteria"/>
</dbReference>
<evidence type="ECO:0000313" key="3">
    <source>
        <dbReference type="Proteomes" id="UP000000849"/>
    </source>
</evidence>
<organism evidence="2 3">
    <name type="scientific">Cellulomonas flavigena (strain ATCC 482 / DSM 20109 / BCRC 11376 / JCM 18109 / NBRC 3775 / NCIMB 8073 / NRS 134)</name>
    <dbReference type="NCBI Taxonomy" id="446466"/>
    <lineage>
        <taxon>Bacteria</taxon>
        <taxon>Bacillati</taxon>
        <taxon>Actinomycetota</taxon>
        <taxon>Actinomycetes</taxon>
        <taxon>Micrococcales</taxon>
        <taxon>Cellulomonadaceae</taxon>
        <taxon>Cellulomonas</taxon>
    </lineage>
</organism>
<sequence length="212" mass="22752">MSKTPQRDERAARLAQVQSEQRRAARRRTVLVASVAGGLVAVLVAVTAFVLAGEARRVSELEAQAAADIEGVEKFEGHEFTHVTTQVDYPQTPPTGGEHDAVWQNCGVYEAPVVNEHAVHSLEHGAVWFTHDPALPADQVAALHALADGQTYVLVSPYEGLPSPVVASAWGYQLQVDDATDERLKVFLRKYLLNPDLPEAGALCSNGIGAPA</sequence>
<protein>
    <recommendedName>
        <fullName evidence="4">DUF3105 domain-containing protein</fullName>
    </recommendedName>
</protein>
<dbReference type="STRING" id="446466.Cfla_1405"/>
<keyword evidence="1" id="KW-0472">Membrane</keyword>
<keyword evidence="1" id="KW-1133">Transmembrane helix</keyword>
<evidence type="ECO:0000256" key="1">
    <source>
        <dbReference type="SAM" id="Phobius"/>
    </source>
</evidence>
<gene>
    <name evidence="2" type="ordered locus">Cfla_1405</name>
</gene>
<keyword evidence="1" id="KW-0812">Transmembrane</keyword>
<dbReference type="HOGENOM" id="CLU_069355_1_0_11"/>
<dbReference type="RefSeq" id="WP_013116637.1">
    <property type="nucleotide sequence ID" value="NC_014151.1"/>
</dbReference>
<evidence type="ECO:0000313" key="2">
    <source>
        <dbReference type="EMBL" id="ADG74303.1"/>
    </source>
</evidence>
<keyword evidence="3" id="KW-1185">Reference proteome</keyword>
<dbReference type="InterPro" id="IPR021454">
    <property type="entry name" value="DUF3105"/>
</dbReference>
<dbReference type="Pfam" id="PF11303">
    <property type="entry name" value="DUF3105"/>
    <property type="match status" value="1"/>
</dbReference>
<evidence type="ECO:0008006" key="4">
    <source>
        <dbReference type="Google" id="ProtNLM"/>
    </source>
</evidence>
<dbReference type="KEGG" id="cfl:Cfla_1405"/>
<dbReference type="AlphaFoldDB" id="D5UCI9"/>
<proteinExistence type="predicted"/>
<accession>D5UCI9</accession>
<dbReference type="Proteomes" id="UP000000849">
    <property type="component" value="Chromosome"/>
</dbReference>
<reference evidence="2 3" key="1">
    <citation type="journal article" date="2010" name="Stand. Genomic Sci.">
        <title>Complete genome sequence of Cellulomonas flavigena type strain (134).</title>
        <authorList>
            <person name="Abt B."/>
            <person name="Foster B."/>
            <person name="Lapidus A."/>
            <person name="Clum A."/>
            <person name="Sun H."/>
            <person name="Pukall R."/>
            <person name="Lucas S."/>
            <person name="Glavina Del Rio T."/>
            <person name="Nolan M."/>
            <person name="Tice H."/>
            <person name="Cheng J.F."/>
            <person name="Pitluck S."/>
            <person name="Liolios K."/>
            <person name="Ivanova N."/>
            <person name="Mavromatis K."/>
            <person name="Ovchinnikova G."/>
            <person name="Pati A."/>
            <person name="Goodwin L."/>
            <person name="Chen A."/>
            <person name="Palaniappan K."/>
            <person name="Land M."/>
            <person name="Hauser L."/>
            <person name="Chang Y.J."/>
            <person name="Jeffries C.D."/>
            <person name="Rohde M."/>
            <person name="Goker M."/>
            <person name="Woyke T."/>
            <person name="Bristow J."/>
            <person name="Eisen J.A."/>
            <person name="Markowitz V."/>
            <person name="Hugenholtz P."/>
            <person name="Kyrpides N.C."/>
            <person name="Klenk H.P."/>
        </authorList>
    </citation>
    <scope>NUCLEOTIDE SEQUENCE [LARGE SCALE GENOMIC DNA]</scope>
    <source>
        <strain evidence="3">ATCC 482 / DSM 20109 / BCRC 11376 / JCM 18109 / NBRC 3775 / NCIMB 8073 / NRS 134</strain>
    </source>
</reference>
<dbReference type="EMBL" id="CP001964">
    <property type="protein sequence ID" value="ADG74303.1"/>
    <property type="molecule type" value="Genomic_DNA"/>
</dbReference>